<proteinExistence type="predicted"/>
<keyword evidence="2" id="KW-1185">Reference proteome</keyword>
<dbReference type="Proteomes" id="UP000324632">
    <property type="component" value="Chromosome 1"/>
</dbReference>
<dbReference type="EMBL" id="SOYY01000001">
    <property type="protein sequence ID" value="KAA0725037.1"/>
    <property type="molecule type" value="Genomic_DNA"/>
</dbReference>
<accession>A0A5A9PYC9</accession>
<evidence type="ECO:0000313" key="2">
    <source>
        <dbReference type="Proteomes" id="UP000324632"/>
    </source>
</evidence>
<reference evidence="1 2" key="1">
    <citation type="journal article" date="2019" name="Mol. Ecol. Resour.">
        <title>Chromosome-level genome assembly of Triplophysa tibetana, a fish adapted to the harsh high-altitude environment of the Tibetan Plateau.</title>
        <authorList>
            <person name="Yang X."/>
            <person name="Liu H."/>
            <person name="Ma Z."/>
            <person name="Zou Y."/>
            <person name="Zou M."/>
            <person name="Mao Y."/>
            <person name="Li X."/>
            <person name="Wang H."/>
            <person name="Chen T."/>
            <person name="Wang W."/>
            <person name="Yang R."/>
        </authorList>
    </citation>
    <scope>NUCLEOTIDE SEQUENCE [LARGE SCALE GENOMIC DNA]</scope>
    <source>
        <strain evidence="1">TTIB1903HZAU</strain>
        <tissue evidence="1">Muscle</tissue>
    </source>
</reference>
<protein>
    <submittedName>
        <fullName evidence="1">Uncharacterized protein</fullName>
    </submittedName>
</protein>
<sequence length="245" mass="27648">MNEGECRLARPHSQSFAVIESDLLEMMKGLCTSEKLHQCRNLKGHLRNARVHKSEHTNTHTLYAGTVSFCDDSLPDQLVGNNDNHNENEFVQPVMSIAPINRWCDARGMFPTSPAVEYASVLMFLCFAEMHAGTPLALHHSYSPEALIQPYRLITNKAQRSLSTQRQHVLIIFLQINSTERLLEKILIKFPLSPFIRFSPRGNGVGSEGCGFGTFQYASNRQHGFARIRKLLITANCGHYHGKIK</sequence>
<gene>
    <name evidence="1" type="ORF">E1301_Tti010651</name>
</gene>
<evidence type="ECO:0000313" key="1">
    <source>
        <dbReference type="EMBL" id="KAA0725037.1"/>
    </source>
</evidence>
<dbReference type="AlphaFoldDB" id="A0A5A9PYC9"/>
<organism evidence="1 2">
    <name type="scientific">Triplophysa tibetana</name>
    <dbReference type="NCBI Taxonomy" id="1572043"/>
    <lineage>
        <taxon>Eukaryota</taxon>
        <taxon>Metazoa</taxon>
        <taxon>Chordata</taxon>
        <taxon>Craniata</taxon>
        <taxon>Vertebrata</taxon>
        <taxon>Euteleostomi</taxon>
        <taxon>Actinopterygii</taxon>
        <taxon>Neopterygii</taxon>
        <taxon>Teleostei</taxon>
        <taxon>Ostariophysi</taxon>
        <taxon>Cypriniformes</taxon>
        <taxon>Nemacheilidae</taxon>
        <taxon>Triplophysa</taxon>
    </lineage>
</organism>
<comment type="caution">
    <text evidence="1">The sequence shown here is derived from an EMBL/GenBank/DDBJ whole genome shotgun (WGS) entry which is preliminary data.</text>
</comment>
<name>A0A5A9PYC9_9TELE</name>